<organism evidence="2 3">
    <name type="scientific">Streptomyces stramineus</name>
    <dbReference type="NCBI Taxonomy" id="173861"/>
    <lineage>
        <taxon>Bacteria</taxon>
        <taxon>Bacillati</taxon>
        <taxon>Actinomycetota</taxon>
        <taxon>Actinomycetes</taxon>
        <taxon>Kitasatosporales</taxon>
        <taxon>Streptomycetaceae</taxon>
        <taxon>Streptomyces</taxon>
    </lineage>
</organism>
<accession>A0ABN1AJI2</accession>
<gene>
    <name evidence="2" type="ORF">GCM10009544_45100</name>
</gene>
<keyword evidence="3" id="KW-1185">Reference proteome</keyword>
<evidence type="ECO:0000313" key="2">
    <source>
        <dbReference type="EMBL" id="GAA0478170.1"/>
    </source>
</evidence>
<protein>
    <recommendedName>
        <fullName evidence="4">Integrase</fullName>
    </recommendedName>
</protein>
<dbReference type="Proteomes" id="UP001499895">
    <property type="component" value="Unassembled WGS sequence"/>
</dbReference>
<evidence type="ECO:0000313" key="3">
    <source>
        <dbReference type="Proteomes" id="UP001499895"/>
    </source>
</evidence>
<dbReference type="EMBL" id="BAAAHB010000058">
    <property type="protein sequence ID" value="GAA0478170.1"/>
    <property type="molecule type" value="Genomic_DNA"/>
</dbReference>
<evidence type="ECO:0008006" key="4">
    <source>
        <dbReference type="Google" id="ProtNLM"/>
    </source>
</evidence>
<comment type="caution">
    <text evidence="2">The sequence shown here is derived from an EMBL/GenBank/DDBJ whole genome shotgun (WGS) entry which is preliminary data.</text>
</comment>
<evidence type="ECO:0000256" key="1">
    <source>
        <dbReference type="SAM" id="MobiDB-lite"/>
    </source>
</evidence>
<name>A0ABN1AJI2_9ACTN</name>
<proteinExistence type="predicted"/>
<sequence length="91" mass="9535">MPGGSMITKSVRKSEPKTAMSNTVRALREWCEQERSARRAGADARACGQECPGPGPRRYGTGHGHGPGWGEGQPPAPGTGNAPVARRVISP</sequence>
<feature type="compositionally biased region" description="Gly residues" evidence="1">
    <location>
        <begin position="61"/>
        <end position="71"/>
    </location>
</feature>
<feature type="region of interest" description="Disordered" evidence="1">
    <location>
        <begin position="1"/>
        <end position="21"/>
    </location>
</feature>
<feature type="region of interest" description="Disordered" evidence="1">
    <location>
        <begin position="40"/>
        <end position="91"/>
    </location>
</feature>
<reference evidence="2 3" key="1">
    <citation type="journal article" date="2019" name="Int. J. Syst. Evol. Microbiol.">
        <title>The Global Catalogue of Microorganisms (GCM) 10K type strain sequencing project: providing services to taxonomists for standard genome sequencing and annotation.</title>
        <authorList>
            <consortium name="The Broad Institute Genomics Platform"/>
            <consortium name="The Broad Institute Genome Sequencing Center for Infectious Disease"/>
            <person name="Wu L."/>
            <person name="Ma J."/>
        </authorList>
    </citation>
    <scope>NUCLEOTIDE SEQUENCE [LARGE SCALE GENOMIC DNA]</scope>
    <source>
        <strain evidence="2 3">JCM 10649</strain>
    </source>
</reference>